<evidence type="ECO:0000313" key="1">
    <source>
        <dbReference type="EMBL" id="PNR39677.1"/>
    </source>
</evidence>
<dbReference type="STRING" id="3218.A0A2K1JDS2"/>
<dbReference type="PaxDb" id="3218-PP1S497_3V6.2"/>
<dbReference type="Gramene" id="Pp3c15_19720V3.1">
    <property type="protein sequence ID" value="Pp3c15_19720V3.1"/>
    <property type="gene ID" value="Pp3c15_19720"/>
</dbReference>
<accession>A0A2K1JDS2</accession>
<dbReference type="EnsemblPlants" id="Pp3c15_19720V3.1">
    <property type="protein sequence ID" value="Pp3c15_19720V3.1"/>
    <property type="gene ID" value="Pp3c15_19720"/>
</dbReference>
<reference evidence="2" key="3">
    <citation type="submission" date="2020-12" db="UniProtKB">
        <authorList>
            <consortium name="EnsemblPlants"/>
        </authorList>
    </citation>
    <scope>IDENTIFICATION</scope>
</reference>
<dbReference type="RefSeq" id="XP_024396593.1">
    <property type="nucleotide sequence ID" value="XM_024540825.2"/>
</dbReference>
<name>A0A2K1JDS2_PHYPA</name>
<dbReference type="KEGG" id="ppp:112292394"/>
<dbReference type="EnsemblPlants" id="Pp3c15_19720V3.5">
    <property type="protein sequence ID" value="Pp3c15_19720V3.5"/>
    <property type="gene ID" value="Pp3c15_19720"/>
</dbReference>
<organism evidence="1">
    <name type="scientific">Physcomitrium patens</name>
    <name type="common">Spreading-leaved earth moss</name>
    <name type="synonym">Physcomitrella patens</name>
    <dbReference type="NCBI Taxonomy" id="3218"/>
    <lineage>
        <taxon>Eukaryota</taxon>
        <taxon>Viridiplantae</taxon>
        <taxon>Streptophyta</taxon>
        <taxon>Embryophyta</taxon>
        <taxon>Bryophyta</taxon>
        <taxon>Bryophytina</taxon>
        <taxon>Bryopsida</taxon>
        <taxon>Funariidae</taxon>
        <taxon>Funariales</taxon>
        <taxon>Funariaceae</taxon>
        <taxon>Physcomitrium</taxon>
    </lineage>
</organism>
<evidence type="ECO:0000313" key="3">
    <source>
        <dbReference type="Proteomes" id="UP000006727"/>
    </source>
</evidence>
<dbReference type="EnsemblPlants" id="Pp3c15_19720V3.4">
    <property type="protein sequence ID" value="Pp3c15_19720V3.4"/>
    <property type="gene ID" value="Pp3c15_19720"/>
</dbReference>
<reference evidence="1 3" key="1">
    <citation type="journal article" date="2008" name="Science">
        <title>The Physcomitrella genome reveals evolutionary insights into the conquest of land by plants.</title>
        <authorList>
            <person name="Rensing S."/>
            <person name="Lang D."/>
            <person name="Zimmer A."/>
            <person name="Terry A."/>
            <person name="Salamov A."/>
            <person name="Shapiro H."/>
            <person name="Nishiyama T."/>
            <person name="Perroud P.-F."/>
            <person name="Lindquist E."/>
            <person name="Kamisugi Y."/>
            <person name="Tanahashi T."/>
            <person name="Sakakibara K."/>
            <person name="Fujita T."/>
            <person name="Oishi K."/>
            <person name="Shin-I T."/>
            <person name="Kuroki Y."/>
            <person name="Toyoda A."/>
            <person name="Suzuki Y."/>
            <person name="Hashimoto A."/>
            <person name="Yamaguchi K."/>
            <person name="Sugano A."/>
            <person name="Kohara Y."/>
            <person name="Fujiyama A."/>
            <person name="Anterola A."/>
            <person name="Aoki S."/>
            <person name="Ashton N."/>
            <person name="Barbazuk W.B."/>
            <person name="Barker E."/>
            <person name="Bennetzen J."/>
            <person name="Bezanilla M."/>
            <person name="Blankenship R."/>
            <person name="Cho S.H."/>
            <person name="Dutcher S."/>
            <person name="Estelle M."/>
            <person name="Fawcett J.A."/>
            <person name="Gundlach H."/>
            <person name="Hanada K."/>
            <person name="Heyl A."/>
            <person name="Hicks K.A."/>
            <person name="Hugh J."/>
            <person name="Lohr M."/>
            <person name="Mayer K."/>
            <person name="Melkozernov A."/>
            <person name="Murata T."/>
            <person name="Nelson D."/>
            <person name="Pils B."/>
            <person name="Prigge M."/>
            <person name="Reiss B."/>
            <person name="Renner T."/>
            <person name="Rombauts S."/>
            <person name="Rushton P."/>
            <person name="Sanderfoot A."/>
            <person name="Schween G."/>
            <person name="Shiu S.-H."/>
            <person name="Stueber K."/>
            <person name="Theodoulou F.L."/>
            <person name="Tu H."/>
            <person name="Van de Peer Y."/>
            <person name="Verrier P.J."/>
            <person name="Waters E."/>
            <person name="Wood A."/>
            <person name="Yang L."/>
            <person name="Cove D."/>
            <person name="Cuming A."/>
            <person name="Hasebe M."/>
            <person name="Lucas S."/>
            <person name="Mishler D.B."/>
            <person name="Reski R."/>
            <person name="Grigoriev I."/>
            <person name="Quatrano R.S."/>
            <person name="Boore J.L."/>
        </authorList>
    </citation>
    <scope>NUCLEOTIDE SEQUENCE [LARGE SCALE GENOMIC DNA]</scope>
    <source>
        <strain evidence="2 3">cv. Gransden 2004</strain>
    </source>
</reference>
<sequence length="327" mass="35592">MGGGAMWRSVIRVVGSGPTSAATNAAMCRMCTTTPALKAPTSARITCNCPSDINAPGSQANSGLKQYFDVEDWEFAGDDERDYLVFGTLPTQREVEEATSDLHHALKIGLFTSRSSSPLEASLASAGSSGEVKEVTMSSIGNVDGEDIGYQVEHPVSDDWVEPSFELASSSRGKEIAGNGGKSAMLEAFHQFQHNPQVQKMVVSLATDKGVWDAVLANDQIKEFRQKLREATGLLENGSEVTVDELAVSLKKDTNIFSHVFWNTKKAFVQFMATLQELIRGIFDTAEEQLQSTETDDFFERTVRSTMMLSVLVMSLVVFKRSAAHAS</sequence>
<gene>
    <name evidence="2" type="primary">LOC112292394</name>
    <name evidence="1" type="ORF">PHYPA_019956</name>
</gene>
<dbReference type="Proteomes" id="UP000006727">
    <property type="component" value="Chromosome 15"/>
</dbReference>
<proteinExistence type="predicted"/>
<dbReference type="EMBL" id="ABEU02000015">
    <property type="protein sequence ID" value="PNR39677.1"/>
    <property type="molecule type" value="Genomic_DNA"/>
</dbReference>
<dbReference type="FunCoup" id="A0A2K1JDS2">
    <property type="interactions" value="1119"/>
</dbReference>
<dbReference type="GeneID" id="112292394"/>
<evidence type="ECO:0000313" key="2">
    <source>
        <dbReference type="EnsemblPlants" id="Pp3c15_19720V3.1"/>
    </source>
</evidence>
<dbReference type="OMA" id="KWIFQNT"/>
<dbReference type="Gramene" id="Pp3c15_19720V3.4">
    <property type="protein sequence ID" value="Pp3c15_19720V3.4"/>
    <property type="gene ID" value="Pp3c15_19720"/>
</dbReference>
<dbReference type="PANTHER" id="PTHR33625:SF4">
    <property type="entry name" value="OS08G0179900 PROTEIN"/>
    <property type="match status" value="1"/>
</dbReference>
<keyword evidence="3" id="KW-1185">Reference proteome</keyword>
<dbReference type="PANTHER" id="PTHR33625">
    <property type="entry name" value="OS08G0179900 PROTEIN"/>
    <property type="match status" value="1"/>
</dbReference>
<dbReference type="AlphaFoldDB" id="A0A2K1JDS2"/>
<dbReference type="Gramene" id="Pp3c15_19720V3.5">
    <property type="protein sequence ID" value="Pp3c15_19720V3.5"/>
    <property type="gene ID" value="Pp3c15_19720"/>
</dbReference>
<dbReference type="Gramene" id="Pp3c15_19720V3.3">
    <property type="protein sequence ID" value="Pp3c15_19720V3.3"/>
    <property type="gene ID" value="Pp3c15_19720"/>
</dbReference>
<reference evidence="1 3" key="2">
    <citation type="journal article" date="2018" name="Plant J.">
        <title>The Physcomitrella patens chromosome-scale assembly reveals moss genome structure and evolution.</title>
        <authorList>
            <person name="Lang D."/>
            <person name="Ullrich K.K."/>
            <person name="Murat F."/>
            <person name="Fuchs J."/>
            <person name="Jenkins J."/>
            <person name="Haas F.B."/>
            <person name="Piednoel M."/>
            <person name="Gundlach H."/>
            <person name="Van Bel M."/>
            <person name="Meyberg R."/>
            <person name="Vives C."/>
            <person name="Morata J."/>
            <person name="Symeonidi A."/>
            <person name="Hiss M."/>
            <person name="Muchero W."/>
            <person name="Kamisugi Y."/>
            <person name="Saleh O."/>
            <person name="Blanc G."/>
            <person name="Decker E.L."/>
            <person name="van Gessel N."/>
            <person name="Grimwood J."/>
            <person name="Hayes R.D."/>
            <person name="Graham S.W."/>
            <person name="Gunter L.E."/>
            <person name="McDaniel S.F."/>
            <person name="Hoernstein S.N.W."/>
            <person name="Larsson A."/>
            <person name="Li F.W."/>
            <person name="Perroud P.F."/>
            <person name="Phillips J."/>
            <person name="Ranjan P."/>
            <person name="Rokshar D.S."/>
            <person name="Rothfels C.J."/>
            <person name="Schneider L."/>
            <person name="Shu S."/>
            <person name="Stevenson D.W."/>
            <person name="Thummler F."/>
            <person name="Tillich M."/>
            <person name="Villarreal Aguilar J.C."/>
            <person name="Widiez T."/>
            <person name="Wong G.K."/>
            <person name="Wymore A."/>
            <person name="Zhang Y."/>
            <person name="Zimmer A.D."/>
            <person name="Quatrano R.S."/>
            <person name="Mayer K.F.X."/>
            <person name="Goodstein D."/>
            <person name="Casacuberta J.M."/>
            <person name="Vandepoele K."/>
            <person name="Reski R."/>
            <person name="Cuming A.C."/>
            <person name="Tuskan G.A."/>
            <person name="Maumus F."/>
            <person name="Salse J."/>
            <person name="Schmutz J."/>
            <person name="Rensing S.A."/>
        </authorList>
    </citation>
    <scope>NUCLEOTIDE SEQUENCE [LARGE SCALE GENOMIC DNA]</scope>
    <source>
        <strain evidence="2 3">cv. Gransden 2004</strain>
    </source>
</reference>
<dbReference type="OrthoDB" id="737041at2759"/>
<dbReference type="EnsemblPlants" id="Pp3c15_19720V3.2">
    <property type="protein sequence ID" value="Pp3c15_19720V3.2"/>
    <property type="gene ID" value="Pp3c15_19720"/>
</dbReference>
<dbReference type="Gramene" id="Pp3c15_19720V3.2">
    <property type="protein sequence ID" value="Pp3c15_19720V3.2"/>
    <property type="gene ID" value="Pp3c15_19720"/>
</dbReference>
<protein>
    <submittedName>
        <fullName evidence="1 2">Uncharacterized protein</fullName>
    </submittedName>
</protein>
<dbReference type="EnsemblPlants" id="Pp3c15_19720V3.3">
    <property type="protein sequence ID" value="Pp3c15_19720V3.3"/>
    <property type="gene ID" value="Pp3c15_19720"/>
</dbReference>